<accession>A0A1P8JW03</accession>
<dbReference type="Proteomes" id="UP000186609">
    <property type="component" value="Chromosome"/>
</dbReference>
<reference evidence="2 3" key="1">
    <citation type="submission" date="2017-01" db="EMBL/GenBank/DDBJ databases">
        <authorList>
            <person name="Mah S.A."/>
            <person name="Swanson W.J."/>
            <person name="Moy G.W."/>
            <person name="Vacquier V.D."/>
        </authorList>
    </citation>
    <scope>NUCLEOTIDE SEQUENCE [LARGE SCALE GENOMIC DNA]</scope>
    <source>
        <strain evidence="2 3">DCY110</strain>
    </source>
</reference>
<dbReference type="STRING" id="1842727.RD110_12175"/>
<evidence type="ECO:0000313" key="3">
    <source>
        <dbReference type="Proteomes" id="UP000186609"/>
    </source>
</evidence>
<keyword evidence="3" id="KW-1185">Reference proteome</keyword>
<dbReference type="KEGG" id="rhy:RD110_12175"/>
<dbReference type="OrthoDB" id="8906388at2"/>
<dbReference type="RefSeq" id="WP_076199740.1">
    <property type="nucleotide sequence ID" value="NZ_CP019236.1"/>
</dbReference>
<evidence type="ECO:0000256" key="1">
    <source>
        <dbReference type="SAM" id="MobiDB-lite"/>
    </source>
</evidence>
<proteinExistence type="predicted"/>
<dbReference type="AlphaFoldDB" id="A0A1P8JW03"/>
<evidence type="ECO:0000313" key="2">
    <source>
        <dbReference type="EMBL" id="APW37861.1"/>
    </source>
</evidence>
<name>A0A1P8JW03_9BURK</name>
<sequence length="108" mass="11862">MTYTLRLETGDTDGGDAASPLQRREAEQRFRQALEEGLGDAALVAPIYRAYLRIVAMHGDDPAPEALSDAEREILTQWQAAESAAVTAAFGPNRYLDQARFEIILQPA</sequence>
<gene>
    <name evidence="2" type="ORF">RD110_12175</name>
</gene>
<protein>
    <submittedName>
        <fullName evidence="2">Uncharacterized protein</fullName>
    </submittedName>
</protein>
<dbReference type="EMBL" id="CP019236">
    <property type="protein sequence ID" value="APW37861.1"/>
    <property type="molecule type" value="Genomic_DNA"/>
</dbReference>
<feature type="region of interest" description="Disordered" evidence="1">
    <location>
        <begin position="1"/>
        <end position="23"/>
    </location>
</feature>
<organism evidence="2 3">
    <name type="scientific">Rhodoferax koreensis</name>
    <dbReference type="NCBI Taxonomy" id="1842727"/>
    <lineage>
        <taxon>Bacteria</taxon>
        <taxon>Pseudomonadati</taxon>
        <taxon>Pseudomonadota</taxon>
        <taxon>Betaproteobacteria</taxon>
        <taxon>Burkholderiales</taxon>
        <taxon>Comamonadaceae</taxon>
        <taxon>Rhodoferax</taxon>
    </lineage>
</organism>